<evidence type="ECO:0000256" key="1">
    <source>
        <dbReference type="SAM" id="SignalP"/>
    </source>
</evidence>
<reference evidence="2 3" key="1">
    <citation type="submission" date="2020-02" db="EMBL/GenBank/DDBJ databases">
        <title>Genome sequence of Roseobacter ponti.</title>
        <authorList>
            <person name="Hollensteiner J."/>
            <person name="Schneider D."/>
            <person name="Poehlein A."/>
            <person name="Daniel R."/>
        </authorList>
    </citation>
    <scope>NUCLEOTIDE SEQUENCE [LARGE SCALE GENOMIC DNA]</scope>
    <source>
        <strain evidence="2 3">DSM 106830</strain>
    </source>
</reference>
<sequence length="160" mass="17155">MRHILCSALFCLCAGTAAAGADLAISAFNSVCFKAGQTATVARDRMQQMAGTPLPFTLTFWDKTLEPAPGTPMLIERRCEVLFDGAHTPAAIEALRVQMATPPVFGFAIDLPETHDALPGTALIEGRELLRGRVAVVHVGMRGDQTFMAVDRLPAGWEAM</sequence>
<dbReference type="AlphaFoldDB" id="A0A858SWP7"/>
<gene>
    <name evidence="2" type="ORF">G3256_15405</name>
</gene>
<feature type="chain" id="PRO_5032422840" evidence="1">
    <location>
        <begin position="20"/>
        <end position="160"/>
    </location>
</feature>
<protein>
    <submittedName>
        <fullName evidence="2">Uncharacterized protein</fullName>
    </submittedName>
</protein>
<keyword evidence="3" id="KW-1185">Reference proteome</keyword>
<dbReference type="EMBL" id="CP048788">
    <property type="protein sequence ID" value="QJF52457.1"/>
    <property type="molecule type" value="Genomic_DNA"/>
</dbReference>
<keyword evidence="1" id="KW-0732">Signal</keyword>
<dbReference type="KEGG" id="rpon:G3256_15405"/>
<dbReference type="Proteomes" id="UP000503308">
    <property type="component" value="Chromosome"/>
</dbReference>
<dbReference type="RefSeq" id="WP_169641676.1">
    <property type="nucleotide sequence ID" value="NZ_CP048788.1"/>
</dbReference>
<evidence type="ECO:0000313" key="2">
    <source>
        <dbReference type="EMBL" id="QJF52457.1"/>
    </source>
</evidence>
<feature type="signal peptide" evidence="1">
    <location>
        <begin position="1"/>
        <end position="19"/>
    </location>
</feature>
<proteinExistence type="predicted"/>
<organism evidence="2 3">
    <name type="scientific">Roseobacter ponti</name>
    <dbReference type="NCBI Taxonomy" id="1891787"/>
    <lineage>
        <taxon>Bacteria</taxon>
        <taxon>Pseudomonadati</taxon>
        <taxon>Pseudomonadota</taxon>
        <taxon>Alphaproteobacteria</taxon>
        <taxon>Rhodobacterales</taxon>
        <taxon>Roseobacteraceae</taxon>
        <taxon>Roseobacter</taxon>
    </lineage>
</organism>
<evidence type="ECO:0000313" key="3">
    <source>
        <dbReference type="Proteomes" id="UP000503308"/>
    </source>
</evidence>
<accession>A0A858SWP7</accession>
<name>A0A858SWP7_9RHOB</name>